<reference evidence="3" key="1">
    <citation type="submission" date="2019-11" db="EMBL/GenBank/DDBJ databases">
        <title>The nuclear and mitochondrial genomes of Frieseomelitta varia - a highly eusocial stingless bee (Meliponini) with a permanently sterile worker caste.</title>
        <authorList>
            <person name="Freitas F.C.P."/>
            <person name="Lourenco A.P."/>
            <person name="Nunes F.M.F."/>
            <person name="Paschoal A.R."/>
            <person name="Abreu F.C.P."/>
            <person name="Barbin F.O."/>
            <person name="Bataglia L."/>
            <person name="Cardoso-Junior C.A.M."/>
            <person name="Cervoni M.S."/>
            <person name="Silva S.R."/>
            <person name="Dalarmi F."/>
            <person name="Del Lama M.A."/>
            <person name="Depintor T.S."/>
            <person name="Ferreira K.M."/>
            <person name="Goria P.S."/>
            <person name="Jaskot M.C."/>
            <person name="Lago D.C."/>
            <person name="Luna-Lucena D."/>
            <person name="Moda L.M."/>
            <person name="Nascimento L."/>
            <person name="Pedrino M."/>
            <person name="Rabico F.O."/>
            <person name="Sanches F.C."/>
            <person name="Santos D.E."/>
            <person name="Santos C.G."/>
            <person name="Vieira J."/>
            <person name="Lopes T.F."/>
            <person name="Barchuk A.R."/>
            <person name="Hartfelder K."/>
            <person name="Simoes Z.L.P."/>
            <person name="Bitondi M.M.G."/>
            <person name="Pinheiro D.G."/>
        </authorList>
    </citation>
    <scope>NUCLEOTIDE SEQUENCE</scope>
    <source>
        <strain evidence="3">USP_RPSP 00005682</strain>
        <tissue evidence="3">Whole individual</tissue>
    </source>
</reference>
<organism evidence="3 4">
    <name type="scientific">Frieseomelitta varia</name>
    <dbReference type="NCBI Taxonomy" id="561572"/>
    <lineage>
        <taxon>Eukaryota</taxon>
        <taxon>Metazoa</taxon>
        <taxon>Ecdysozoa</taxon>
        <taxon>Arthropoda</taxon>
        <taxon>Hexapoda</taxon>
        <taxon>Insecta</taxon>
        <taxon>Pterygota</taxon>
        <taxon>Neoptera</taxon>
        <taxon>Endopterygota</taxon>
        <taxon>Hymenoptera</taxon>
        <taxon>Apocrita</taxon>
        <taxon>Aculeata</taxon>
        <taxon>Apoidea</taxon>
        <taxon>Anthophila</taxon>
        <taxon>Apidae</taxon>
        <taxon>Frieseomelitta</taxon>
    </lineage>
</organism>
<accession>A0A833W800</accession>
<dbReference type="Proteomes" id="UP000655588">
    <property type="component" value="Unassembled WGS sequence"/>
</dbReference>
<evidence type="ECO:0000313" key="3">
    <source>
        <dbReference type="EMBL" id="KAF3427062.1"/>
    </source>
</evidence>
<proteinExistence type="predicted"/>
<dbReference type="EMBL" id="WNWW01000279">
    <property type="protein sequence ID" value="KAF3427062.1"/>
    <property type="molecule type" value="Genomic_DNA"/>
</dbReference>
<keyword evidence="4" id="KW-1185">Reference proteome</keyword>
<feature type="transmembrane region" description="Helical" evidence="2">
    <location>
        <begin position="12"/>
        <end position="32"/>
    </location>
</feature>
<protein>
    <submittedName>
        <fullName evidence="3">Uncharacterized protein</fullName>
    </submittedName>
</protein>
<gene>
    <name evidence="3" type="ORF">E2986_04743</name>
</gene>
<evidence type="ECO:0000313" key="4">
    <source>
        <dbReference type="Proteomes" id="UP000655588"/>
    </source>
</evidence>
<feature type="region of interest" description="Disordered" evidence="1">
    <location>
        <begin position="388"/>
        <end position="415"/>
    </location>
</feature>
<sequence>MNYFDRGIILQFFTHTILCFILQKIYLILGLLCMGVTGEQKINLDDIERDNLRVEGISKSGISQSEGSKYLAKPVIGQQQYQIPNQYRGPPPPPSPPAGSSVTYVTPPPVQNNNYQEQILPQRYYNEYQQEPLLFPKRIAPNVYESQQLAYQPEVNIGNQLQPVQQKVISPKFTKNVNKGQEYVNIPMMHLLTYYPNLNVNSGKTNGLFVPQLATTATNHISIPVYTSTLSQRPVVSARPTYEIQYTPKHNAAVSNKITKGAAYTAPVNSKRFSGSPADSPADQTYAQGRQFLYTQAYIAPSQPQYVSQLVYAQPTAVYMQATPVYSDVYVHPSNYDQDNSLQGSARYTAPVEQLQSTVAIADELPNQGLGQQSSQSVTQNYIKEEPDELNTDLVPPQIPPQDFKSDTESVSSQDEELIPEQNHVISSEPASLLDSYVPSNVIAAQDSSSTSVRLSNACYRYQERPIKLERGFLPSKENFLYKKRKVE</sequence>
<keyword evidence="2" id="KW-0472">Membrane</keyword>
<name>A0A833W800_9HYME</name>
<feature type="region of interest" description="Disordered" evidence="1">
    <location>
        <begin position="83"/>
        <end position="104"/>
    </location>
</feature>
<dbReference type="AlphaFoldDB" id="A0A833W800"/>
<comment type="caution">
    <text evidence="3">The sequence shown here is derived from an EMBL/GenBank/DDBJ whole genome shotgun (WGS) entry which is preliminary data.</text>
</comment>
<keyword evidence="2" id="KW-1133">Transmembrane helix</keyword>
<evidence type="ECO:0000256" key="2">
    <source>
        <dbReference type="SAM" id="Phobius"/>
    </source>
</evidence>
<keyword evidence="2" id="KW-0812">Transmembrane</keyword>
<evidence type="ECO:0000256" key="1">
    <source>
        <dbReference type="SAM" id="MobiDB-lite"/>
    </source>
</evidence>